<protein>
    <recommendedName>
        <fullName evidence="6">Cupredoxin</fullName>
    </recommendedName>
</protein>
<dbReference type="EMBL" id="KN833053">
    <property type="protein sequence ID" value="KIM74919.1"/>
    <property type="molecule type" value="Genomic_DNA"/>
</dbReference>
<dbReference type="InterPro" id="IPR052953">
    <property type="entry name" value="Ser-rich/MCO-related"/>
</dbReference>
<keyword evidence="5" id="KW-1185">Reference proteome</keyword>
<sequence length="481" mass="51180">MKLSKLAFLCPLILLPVFSYGETTIGASSTSTANSTTHTVVVGGQSGNLTYDPMNTIASPGDDVVFLMRAKNHTVTQSLFETPCKPLNQTSGTPGIFSSFLAPLDAQDDSHGYYQYKIRVNDTRPIWFYCSQPTHCLKGMVGAINGPLAGNTVKAYQDLAMMSGISDPVIPQVFGGAIIPPVRPMHTVVVGGKDLRVAFEPANITVNPGTIVRFIMRANHSVTESDFKNPCQPLIQTSGKMGFHSGFISPSNDSNDSTGDSFFDLAINDTKPVWFYCSQTSNCLAGMVGAINASPEGNTTFDKYKKLAMESNIVTPSIPLVSGGTAINPSTSYEFSYDTSTPESSGSGDGNADVAEVSTVASKAKSIAEGIAIGVVGGAVFLILLIVLTVYCCCCRKRKSRAAPGPERGDGGFVGYAASKYRSINSLVPGVNVNKHLDYEPLVTPGERAHAPNDDYHPSGAYDPPQPTSLGQYSTAWDHHK</sequence>
<dbReference type="HOGENOM" id="CLU_571215_0_0_1"/>
<dbReference type="InParanoid" id="A0A0C3F4D7"/>
<evidence type="ECO:0000313" key="5">
    <source>
        <dbReference type="Proteomes" id="UP000054166"/>
    </source>
</evidence>
<name>A0A0C3F4D7_PILCF</name>
<evidence type="ECO:0008006" key="6">
    <source>
        <dbReference type="Google" id="ProtNLM"/>
    </source>
</evidence>
<dbReference type="Proteomes" id="UP000054166">
    <property type="component" value="Unassembled WGS sequence"/>
</dbReference>
<feature type="chain" id="PRO_5002164225" description="Cupredoxin" evidence="3">
    <location>
        <begin position="22"/>
        <end position="481"/>
    </location>
</feature>
<dbReference type="Gene3D" id="2.60.40.420">
    <property type="entry name" value="Cupredoxins - blue copper proteins"/>
    <property type="match status" value="2"/>
</dbReference>
<dbReference type="AlphaFoldDB" id="A0A0C3F4D7"/>
<keyword evidence="2" id="KW-0812">Transmembrane</keyword>
<keyword evidence="2" id="KW-0472">Membrane</keyword>
<evidence type="ECO:0000256" key="2">
    <source>
        <dbReference type="SAM" id="Phobius"/>
    </source>
</evidence>
<dbReference type="InterPro" id="IPR008972">
    <property type="entry name" value="Cupredoxin"/>
</dbReference>
<evidence type="ECO:0000313" key="4">
    <source>
        <dbReference type="EMBL" id="KIM74919.1"/>
    </source>
</evidence>
<accession>A0A0C3F4D7</accession>
<keyword evidence="2" id="KW-1133">Transmembrane helix</keyword>
<dbReference type="CDD" id="cd00920">
    <property type="entry name" value="Cupredoxin"/>
    <property type="match status" value="2"/>
</dbReference>
<feature type="compositionally biased region" description="Basic and acidic residues" evidence="1">
    <location>
        <begin position="447"/>
        <end position="457"/>
    </location>
</feature>
<organism evidence="4 5">
    <name type="scientific">Piloderma croceum (strain F 1598)</name>
    <dbReference type="NCBI Taxonomy" id="765440"/>
    <lineage>
        <taxon>Eukaryota</taxon>
        <taxon>Fungi</taxon>
        <taxon>Dikarya</taxon>
        <taxon>Basidiomycota</taxon>
        <taxon>Agaricomycotina</taxon>
        <taxon>Agaricomycetes</taxon>
        <taxon>Agaricomycetidae</taxon>
        <taxon>Atheliales</taxon>
        <taxon>Atheliaceae</taxon>
        <taxon>Piloderma</taxon>
    </lineage>
</organism>
<feature type="region of interest" description="Disordered" evidence="1">
    <location>
        <begin position="444"/>
        <end position="481"/>
    </location>
</feature>
<dbReference type="SUPFAM" id="SSF49503">
    <property type="entry name" value="Cupredoxins"/>
    <property type="match status" value="2"/>
</dbReference>
<proteinExistence type="predicted"/>
<evidence type="ECO:0000256" key="1">
    <source>
        <dbReference type="SAM" id="MobiDB-lite"/>
    </source>
</evidence>
<keyword evidence="3" id="KW-0732">Signal</keyword>
<feature type="transmembrane region" description="Helical" evidence="2">
    <location>
        <begin position="371"/>
        <end position="394"/>
    </location>
</feature>
<evidence type="ECO:0000256" key="3">
    <source>
        <dbReference type="SAM" id="SignalP"/>
    </source>
</evidence>
<dbReference type="STRING" id="765440.A0A0C3F4D7"/>
<dbReference type="OrthoDB" id="1921208at2759"/>
<dbReference type="PANTHER" id="PTHR34883">
    <property type="entry name" value="SERINE-RICH PROTEIN, PUTATIVE-RELATED-RELATED"/>
    <property type="match status" value="1"/>
</dbReference>
<reference evidence="5" key="2">
    <citation type="submission" date="2015-01" db="EMBL/GenBank/DDBJ databases">
        <title>Evolutionary Origins and Diversification of the Mycorrhizal Mutualists.</title>
        <authorList>
            <consortium name="DOE Joint Genome Institute"/>
            <consortium name="Mycorrhizal Genomics Consortium"/>
            <person name="Kohler A."/>
            <person name="Kuo A."/>
            <person name="Nagy L.G."/>
            <person name="Floudas D."/>
            <person name="Copeland A."/>
            <person name="Barry K.W."/>
            <person name="Cichocki N."/>
            <person name="Veneault-Fourrey C."/>
            <person name="LaButti K."/>
            <person name="Lindquist E.A."/>
            <person name="Lipzen A."/>
            <person name="Lundell T."/>
            <person name="Morin E."/>
            <person name="Murat C."/>
            <person name="Riley R."/>
            <person name="Ohm R."/>
            <person name="Sun H."/>
            <person name="Tunlid A."/>
            <person name="Henrissat B."/>
            <person name="Grigoriev I.V."/>
            <person name="Hibbett D.S."/>
            <person name="Martin F."/>
        </authorList>
    </citation>
    <scope>NUCLEOTIDE SEQUENCE [LARGE SCALE GENOMIC DNA]</scope>
    <source>
        <strain evidence="5">F 1598</strain>
    </source>
</reference>
<gene>
    <name evidence="4" type="ORF">PILCRDRAFT_827751</name>
</gene>
<reference evidence="4 5" key="1">
    <citation type="submission" date="2014-04" db="EMBL/GenBank/DDBJ databases">
        <authorList>
            <consortium name="DOE Joint Genome Institute"/>
            <person name="Kuo A."/>
            <person name="Tarkka M."/>
            <person name="Buscot F."/>
            <person name="Kohler A."/>
            <person name="Nagy L.G."/>
            <person name="Floudas D."/>
            <person name="Copeland A."/>
            <person name="Barry K.W."/>
            <person name="Cichocki N."/>
            <person name="Veneault-Fourrey C."/>
            <person name="LaButti K."/>
            <person name="Lindquist E.A."/>
            <person name="Lipzen A."/>
            <person name="Lundell T."/>
            <person name="Morin E."/>
            <person name="Murat C."/>
            <person name="Sun H."/>
            <person name="Tunlid A."/>
            <person name="Henrissat B."/>
            <person name="Grigoriev I.V."/>
            <person name="Hibbett D.S."/>
            <person name="Martin F."/>
            <person name="Nordberg H.P."/>
            <person name="Cantor M.N."/>
            <person name="Hua S.X."/>
        </authorList>
    </citation>
    <scope>NUCLEOTIDE SEQUENCE [LARGE SCALE GENOMIC DNA]</scope>
    <source>
        <strain evidence="4 5">F 1598</strain>
    </source>
</reference>
<dbReference type="PANTHER" id="PTHR34883:SF15">
    <property type="entry name" value="EXTRACELLULAR SERINE-RICH PROTEIN"/>
    <property type="match status" value="1"/>
</dbReference>
<feature type="signal peptide" evidence="3">
    <location>
        <begin position="1"/>
        <end position="21"/>
    </location>
</feature>